<dbReference type="AlphaFoldDB" id="A0A2S0KL42"/>
<name>A0A2S0KL42_9FIRM</name>
<sequence>MNENIGMTSPSKEKDNNSIKVLSYNLRMDNPDDPHVWAERKAVAFNLIREVNPDLIGLQEAQEHMFKDVKEEFEETYYIFGEPRSLEEGTEATPVLAKKDRFNVLYEHSFMLSETPDVKYSKGWDGDLERIASFFILEDKVDMQAFVFLNTHFDHAGVEARVNSSFLMSQIIESYHFQGLESILTGDFNATPDLDDIKGLLDNPELNNSFDSMTSEEQENSLSFHVYTGEVEGMPIDHIFVSKPWSLRNVKLERFSENGIYPSDHYPISAEVHKG</sequence>
<dbReference type="PANTHER" id="PTHR12121">
    <property type="entry name" value="CARBON CATABOLITE REPRESSOR PROTEIN 4"/>
    <property type="match status" value="1"/>
</dbReference>
<dbReference type="CDD" id="cd09083">
    <property type="entry name" value="EEP-1"/>
    <property type="match status" value="1"/>
</dbReference>
<dbReference type="GO" id="GO:0000175">
    <property type="term" value="F:3'-5'-RNA exonuclease activity"/>
    <property type="evidence" value="ECO:0007669"/>
    <property type="project" value="TreeGrafter"/>
</dbReference>
<dbReference type="EMBL" id="CP027226">
    <property type="protein sequence ID" value="AVM41737.1"/>
    <property type="molecule type" value="Genomic_DNA"/>
</dbReference>
<dbReference type="Proteomes" id="UP000237947">
    <property type="component" value="Chromosome"/>
</dbReference>
<keyword evidence="3" id="KW-1185">Reference proteome</keyword>
<dbReference type="Gene3D" id="3.60.10.10">
    <property type="entry name" value="Endonuclease/exonuclease/phosphatase"/>
    <property type="match status" value="1"/>
</dbReference>
<dbReference type="OrthoDB" id="9793162at2"/>
<proteinExistence type="predicted"/>
<dbReference type="InterPro" id="IPR005135">
    <property type="entry name" value="Endo/exonuclease/phosphatase"/>
</dbReference>
<protein>
    <recommendedName>
        <fullName evidence="1">Endonuclease/exonuclease/phosphatase domain-containing protein</fullName>
    </recommendedName>
</protein>
<dbReference type="InterPro" id="IPR036691">
    <property type="entry name" value="Endo/exonu/phosph_ase_sf"/>
</dbReference>
<dbReference type="KEGG" id="fsa:C5Q98_00160"/>
<gene>
    <name evidence="2" type="ORF">C5Q98_00160</name>
</gene>
<organism evidence="2 3">
    <name type="scientific">Fastidiosipila sanguinis</name>
    <dbReference type="NCBI Taxonomy" id="236753"/>
    <lineage>
        <taxon>Bacteria</taxon>
        <taxon>Bacillati</taxon>
        <taxon>Bacillota</taxon>
        <taxon>Clostridia</taxon>
        <taxon>Eubacteriales</taxon>
        <taxon>Oscillospiraceae</taxon>
        <taxon>Fastidiosipila</taxon>
    </lineage>
</organism>
<reference evidence="3" key="1">
    <citation type="submission" date="2018-02" db="EMBL/GenBank/DDBJ databases">
        <authorList>
            <person name="Holder M.E."/>
            <person name="Ajami N.J."/>
            <person name="Petrosino J.F."/>
        </authorList>
    </citation>
    <scope>NUCLEOTIDE SEQUENCE [LARGE SCALE GENOMIC DNA]</scope>
    <source>
        <strain evidence="3">CCUG 47711</strain>
    </source>
</reference>
<dbReference type="InterPro" id="IPR050410">
    <property type="entry name" value="CCR4/nocturin_mRNA_transcr"/>
</dbReference>
<dbReference type="Pfam" id="PF03372">
    <property type="entry name" value="Exo_endo_phos"/>
    <property type="match status" value="1"/>
</dbReference>
<evidence type="ECO:0000313" key="2">
    <source>
        <dbReference type="EMBL" id="AVM41737.1"/>
    </source>
</evidence>
<dbReference type="RefSeq" id="WP_106011725.1">
    <property type="nucleotide sequence ID" value="NZ_CP027226.1"/>
</dbReference>
<accession>A0A2S0KL42</accession>
<feature type="domain" description="Endonuclease/exonuclease/phosphatase" evidence="1">
    <location>
        <begin position="22"/>
        <end position="265"/>
    </location>
</feature>
<evidence type="ECO:0000259" key="1">
    <source>
        <dbReference type="Pfam" id="PF03372"/>
    </source>
</evidence>
<dbReference type="PANTHER" id="PTHR12121:SF36">
    <property type="entry name" value="ENDONUCLEASE_EXONUCLEASE_PHOSPHATASE DOMAIN-CONTAINING PROTEIN"/>
    <property type="match status" value="1"/>
</dbReference>
<evidence type="ECO:0000313" key="3">
    <source>
        <dbReference type="Proteomes" id="UP000237947"/>
    </source>
</evidence>
<dbReference type="SUPFAM" id="SSF56219">
    <property type="entry name" value="DNase I-like"/>
    <property type="match status" value="1"/>
</dbReference>